<reference evidence="1" key="1">
    <citation type="submission" date="2021-05" db="EMBL/GenBank/DDBJ databases">
        <authorList>
            <person name="Pan Q."/>
            <person name="Jouanno E."/>
            <person name="Zahm M."/>
            <person name="Klopp C."/>
            <person name="Cabau C."/>
            <person name="Louis A."/>
            <person name="Berthelot C."/>
            <person name="Parey E."/>
            <person name="Roest Crollius H."/>
            <person name="Montfort J."/>
            <person name="Robinson-Rechavi M."/>
            <person name="Bouchez O."/>
            <person name="Lampietro C."/>
            <person name="Lopez Roques C."/>
            <person name="Donnadieu C."/>
            <person name="Postlethwait J."/>
            <person name="Bobe J."/>
            <person name="Dillon D."/>
            <person name="Chandos A."/>
            <person name="von Hippel F."/>
            <person name="Guiguen Y."/>
        </authorList>
    </citation>
    <scope>NUCLEOTIDE SEQUENCE</scope>
    <source>
        <strain evidence="1">YG-Jan2019</strain>
    </source>
</reference>
<gene>
    <name evidence="1" type="ORF">DPEC_G00089780</name>
</gene>
<comment type="caution">
    <text evidence="1">The sequence shown here is derived from an EMBL/GenBank/DDBJ whole genome shotgun (WGS) entry which is preliminary data.</text>
</comment>
<name>A0ACC2H182_DALPE</name>
<proteinExistence type="predicted"/>
<sequence length="58" mass="6100">MRIAIHKRPKPGGTFSWSPLKAVPGNEDHEVWKGTVSTAEGGAGSGFASQLDVKHSIA</sequence>
<keyword evidence="2" id="KW-1185">Reference proteome</keyword>
<accession>A0ACC2H182</accession>
<protein>
    <submittedName>
        <fullName evidence="1">Uncharacterized protein</fullName>
    </submittedName>
</protein>
<evidence type="ECO:0000313" key="1">
    <source>
        <dbReference type="EMBL" id="KAJ8009525.1"/>
    </source>
</evidence>
<dbReference type="Proteomes" id="UP001157502">
    <property type="component" value="Chromosome 7"/>
</dbReference>
<dbReference type="EMBL" id="CM055734">
    <property type="protein sequence ID" value="KAJ8009525.1"/>
    <property type="molecule type" value="Genomic_DNA"/>
</dbReference>
<organism evidence="1 2">
    <name type="scientific">Dallia pectoralis</name>
    <name type="common">Alaska blackfish</name>
    <dbReference type="NCBI Taxonomy" id="75939"/>
    <lineage>
        <taxon>Eukaryota</taxon>
        <taxon>Metazoa</taxon>
        <taxon>Chordata</taxon>
        <taxon>Craniata</taxon>
        <taxon>Vertebrata</taxon>
        <taxon>Euteleostomi</taxon>
        <taxon>Actinopterygii</taxon>
        <taxon>Neopterygii</taxon>
        <taxon>Teleostei</taxon>
        <taxon>Protacanthopterygii</taxon>
        <taxon>Esociformes</taxon>
        <taxon>Umbridae</taxon>
        <taxon>Dallia</taxon>
    </lineage>
</organism>
<evidence type="ECO:0000313" key="2">
    <source>
        <dbReference type="Proteomes" id="UP001157502"/>
    </source>
</evidence>